<dbReference type="Pfam" id="PF22725">
    <property type="entry name" value="GFO_IDH_MocA_C3"/>
    <property type="match status" value="1"/>
</dbReference>
<dbReference type="Gene3D" id="3.30.360.10">
    <property type="entry name" value="Dihydrodipicolinate Reductase, domain 2"/>
    <property type="match status" value="1"/>
</dbReference>
<keyword evidence="5" id="KW-1185">Reference proteome</keyword>
<evidence type="ECO:0000256" key="1">
    <source>
        <dbReference type="ARBA" id="ARBA00010928"/>
    </source>
</evidence>
<name>A0ABP0BRC8_9PEZI</name>
<evidence type="ECO:0000313" key="5">
    <source>
        <dbReference type="Proteomes" id="UP001642405"/>
    </source>
</evidence>
<feature type="domain" description="Gfo/Idh/MocA-like oxidoreductase N-terminal" evidence="2">
    <location>
        <begin position="21"/>
        <end position="137"/>
    </location>
</feature>
<comment type="similarity">
    <text evidence="1">Belongs to the Gfo/Idh/MocA family.</text>
</comment>
<dbReference type="SUPFAM" id="SSF51735">
    <property type="entry name" value="NAD(P)-binding Rossmann-fold domains"/>
    <property type="match status" value="1"/>
</dbReference>
<dbReference type="SUPFAM" id="SSF55347">
    <property type="entry name" value="Glyceraldehyde-3-phosphate dehydrogenase-like, C-terminal domain"/>
    <property type="match status" value="1"/>
</dbReference>
<dbReference type="InterPro" id="IPR036291">
    <property type="entry name" value="NAD(P)-bd_dom_sf"/>
</dbReference>
<dbReference type="Gene3D" id="3.40.50.720">
    <property type="entry name" value="NAD(P)-binding Rossmann-like Domain"/>
    <property type="match status" value="1"/>
</dbReference>
<evidence type="ECO:0000259" key="3">
    <source>
        <dbReference type="Pfam" id="PF22725"/>
    </source>
</evidence>
<dbReference type="EMBL" id="CAWUHB010000024">
    <property type="protein sequence ID" value="CAK7222217.1"/>
    <property type="molecule type" value="Genomic_DNA"/>
</dbReference>
<gene>
    <name evidence="4" type="ORF">SCUCBS95973_004768</name>
</gene>
<evidence type="ECO:0008006" key="6">
    <source>
        <dbReference type="Google" id="ProtNLM"/>
    </source>
</evidence>
<dbReference type="InterPro" id="IPR000683">
    <property type="entry name" value="Gfo/Idh/MocA-like_OxRdtase_N"/>
</dbReference>
<proteinExistence type="inferred from homology"/>
<dbReference type="Pfam" id="PF01408">
    <property type="entry name" value="GFO_IDH_MocA"/>
    <property type="match status" value="1"/>
</dbReference>
<comment type="caution">
    <text evidence="4">The sequence shown here is derived from an EMBL/GenBank/DDBJ whole genome shotgun (WGS) entry which is preliminary data.</text>
</comment>
<sequence>MPASVTPSPPPSSAASGSRRVKIGLIGLGRLGSIRARILLGQPRVDFVAACDTKPGADKWAAQNLPPTVQFYSTPEELMASGVEAVLISTATSTHAPLIIQALDLGLHVMCEKPISIDVITTEEVMAKASSKPDQVFLVPFNKRYDESYQFTKRMLQDGSLGEVHAVETHNADQQEPNGFFVAFSAMSGGIFLDVGIHDADIARYFLEPTKGIEANPKKQVNRVFAVGQQAVYGALKETRDADNGWGLVEFANGKVFNMHVGRTLTNGYESSTRVYGTKALSAINNNSAINRVEIRDQHGVRTQTTPDSFTLYGATFGKDIDEFAGAVLDGTPLTCTVQDAYEASKIVTALQHSFRIGKPVYFDDEGRPILEDL</sequence>
<dbReference type="InterPro" id="IPR055170">
    <property type="entry name" value="GFO_IDH_MocA-like_dom"/>
</dbReference>
<protein>
    <recommendedName>
        <fullName evidence="6">NAD binding Rossmann fold oxidoreductase</fullName>
    </recommendedName>
</protein>
<dbReference type="PANTHER" id="PTHR42840:SF10">
    <property type="entry name" value="BINDING ROSSMANN FOLD OXIDOREDUCTASE, PUTATIVE-RELATED"/>
    <property type="match status" value="1"/>
</dbReference>
<evidence type="ECO:0000259" key="2">
    <source>
        <dbReference type="Pfam" id="PF01408"/>
    </source>
</evidence>
<evidence type="ECO:0000313" key="4">
    <source>
        <dbReference type="EMBL" id="CAK7222217.1"/>
    </source>
</evidence>
<accession>A0ABP0BRC8</accession>
<dbReference type="Proteomes" id="UP001642405">
    <property type="component" value="Unassembled WGS sequence"/>
</dbReference>
<dbReference type="PANTHER" id="PTHR42840">
    <property type="entry name" value="NAD(P)-BINDING ROSSMANN-FOLD SUPERFAMILY PROTEIN-RELATED"/>
    <property type="match status" value="1"/>
</dbReference>
<reference evidence="4 5" key="1">
    <citation type="submission" date="2024-01" db="EMBL/GenBank/DDBJ databases">
        <authorList>
            <person name="Allen C."/>
            <person name="Tagirdzhanova G."/>
        </authorList>
    </citation>
    <scope>NUCLEOTIDE SEQUENCE [LARGE SCALE GENOMIC DNA]</scope>
</reference>
<organism evidence="4 5">
    <name type="scientific">Sporothrix curviconia</name>
    <dbReference type="NCBI Taxonomy" id="1260050"/>
    <lineage>
        <taxon>Eukaryota</taxon>
        <taxon>Fungi</taxon>
        <taxon>Dikarya</taxon>
        <taxon>Ascomycota</taxon>
        <taxon>Pezizomycotina</taxon>
        <taxon>Sordariomycetes</taxon>
        <taxon>Sordariomycetidae</taxon>
        <taxon>Ophiostomatales</taxon>
        <taxon>Ophiostomataceae</taxon>
        <taxon>Sporothrix</taxon>
    </lineage>
</organism>
<feature type="domain" description="GFO/IDH/MocA-like oxidoreductase" evidence="3">
    <location>
        <begin position="150"/>
        <end position="280"/>
    </location>
</feature>